<reference evidence="2 3" key="1">
    <citation type="submission" date="2024-04" db="EMBL/GenBank/DDBJ databases">
        <authorList>
            <person name="Cremers G."/>
        </authorList>
    </citation>
    <scope>NUCLEOTIDE SEQUENCE [LARGE SCALE GENOMIC DNA]</scope>
    <source>
        <strain evidence="2">MeCH1-AG</strain>
    </source>
</reference>
<keyword evidence="3" id="KW-1185">Reference proteome</keyword>
<protein>
    <submittedName>
        <fullName evidence="2">Uncharacterized protein</fullName>
    </submittedName>
</protein>
<name>A0ABM9NMB8_9GAMM</name>
<accession>A0ABM9NMB8</accession>
<feature type="region of interest" description="Disordered" evidence="1">
    <location>
        <begin position="13"/>
        <end position="53"/>
    </location>
</feature>
<proteinExistence type="predicted"/>
<evidence type="ECO:0000313" key="2">
    <source>
        <dbReference type="EMBL" id="CAL1241778.1"/>
    </source>
</evidence>
<dbReference type="Proteomes" id="UP001497493">
    <property type="component" value="Chromosome"/>
</dbReference>
<gene>
    <name evidence="2" type="ORF">MECH1_V1_3002</name>
</gene>
<sequence length="80" mass="8639">MSQLCRKLVLHGRQGGEAGHFRPRRAQPEKGVVRCRRPSRGVLPGPNPTLPSRFPARTSEAPFACAARPIPAGGFPACPR</sequence>
<evidence type="ECO:0000313" key="3">
    <source>
        <dbReference type="Proteomes" id="UP001497493"/>
    </source>
</evidence>
<dbReference type="EMBL" id="OZ026884">
    <property type="protein sequence ID" value="CAL1241778.1"/>
    <property type="molecule type" value="Genomic_DNA"/>
</dbReference>
<organism evidence="2 3">
    <name type="scientific">Candidatus Methylocalor cossyra</name>
    <dbReference type="NCBI Taxonomy" id="3108543"/>
    <lineage>
        <taxon>Bacteria</taxon>
        <taxon>Pseudomonadati</taxon>
        <taxon>Pseudomonadota</taxon>
        <taxon>Gammaproteobacteria</taxon>
        <taxon>Methylococcales</taxon>
        <taxon>Methylococcaceae</taxon>
        <taxon>Candidatus Methylocalor</taxon>
    </lineage>
</organism>
<evidence type="ECO:0000256" key="1">
    <source>
        <dbReference type="SAM" id="MobiDB-lite"/>
    </source>
</evidence>